<feature type="compositionally biased region" description="Low complexity" evidence="2">
    <location>
        <begin position="137"/>
        <end position="159"/>
    </location>
</feature>
<accession>A0A1H7T695</accession>
<sequence>MDSPVRASGRRQAGEGANRLDSLAVFGGEASASPLQSVGLTQRGTWQIPAPFGRVGEDMFDFIKNALNAFAGPMATVVDLAGDALGLPPVLTNSIKAATGVMTGNVMLAASGMAGVASELTANPSAQTEYCPSPEVGRASAGYASPPSPASASAASRGGTMDPMSVTYRDALKTLAANFSVFDTLQGKKGDGKFNLQTLQEAATHPSLSPELRDAARFFLQHPEYRHVLDTANKGGNPDGTFSQQDVQKALKKVNADIAAYGVIAPPAPSPGCPPPVSRPPPAGQPGGPGNCAPPPVPLPTPQPSPGCGGSSGNLRDILNNPNMSMEEKLQAILMMITRDTDDELLGVMSEMASLREERATLGSGDAGRAAKLDTSMEQLNLRLQKLMEKRKQMFDLMSNISSNFNEMAKTAIQNLGRA</sequence>
<organism evidence="3 4">
    <name type="scientific">Stigmatella aurantiaca</name>
    <dbReference type="NCBI Taxonomy" id="41"/>
    <lineage>
        <taxon>Bacteria</taxon>
        <taxon>Pseudomonadati</taxon>
        <taxon>Myxococcota</taxon>
        <taxon>Myxococcia</taxon>
        <taxon>Myxococcales</taxon>
        <taxon>Cystobacterineae</taxon>
        <taxon>Archangiaceae</taxon>
        <taxon>Stigmatella</taxon>
    </lineage>
</organism>
<evidence type="ECO:0000256" key="1">
    <source>
        <dbReference type="SAM" id="Coils"/>
    </source>
</evidence>
<feature type="compositionally biased region" description="Pro residues" evidence="2">
    <location>
        <begin position="271"/>
        <end position="284"/>
    </location>
</feature>
<dbReference type="Proteomes" id="UP000182719">
    <property type="component" value="Unassembled WGS sequence"/>
</dbReference>
<keyword evidence="4" id="KW-1185">Reference proteome</keyword>
<feature type="region of interest" description="Disordered" evidence="2">
    <location>
        <begin position="271"/>
        <end position="315"/>
    </location>
</feature>
<gene>
    <name evidence="3" type="ORF">SAMN05444354_108290</name>
</gene>
<evidence type="ECO:0000313" key="3">
    <source>
        <dbReference type="EMBL" id="SEL80323.1"/>
    </source>
</evidence>
<proteinExistence type="predicted"/>
<dbReference type="EMBL" id="FOAP01000008">
    <property type="protein sequence ID" value="SEL80323.1"/>
    <property type="molecule type" value="Genomic_DNA"/>
</dbReference>
<protein>
    <submittedName>
        <fullName evidence="3">Uncharacterized protein</fullName>
    </submittedName>
</protein>
<feature type="compositionally biased region" description="Pro residues" evidence="2">
    <location>
        <begin position="292"/>
        <end position="305"/>
    </location>
</feature>
<keyword evidence="1" id="KW-0175">Coiled coil</keyword>
<evidence type="ECO:0000256" key="2">
    <source>
        <dbReference type="SAM" id="MobiDB-lite"/>
    </source>
</evidence>
<feature type="coiled-coil region" evidence="1">
    <location>
        <begin position="370"/>
        <end position="397"/>
    </location>
</feature>
<reference evidence="4" key="1">
    <citation type="submission" date="2016-10" db="EMBL/GenBank/DDBJ databases">
        <authorList>
            <person name="Varghese N."/>
            <person name="Submissions S."/>
        </authorList>
    </citation>
    <scope>NUCLEOTIDE SEQUENCE [LARGE SCALE GENOMIC DNA]</scope>
    <source>
        <strain evidence="4">DSM 17044</strain>
    </source>
</reference>
<name>A0A1H7T695_STIAU</name>
<evidence type="ECO:0000313" key="4">
    <source>
        <dbReference type="Proteomes" id="UP000182719"/>
    </source>
</evidence>
<dbReference type="RefSeq" id="WP_245768660.1">
    <property type="nucleotide sequence ID" value="NZ_FOAP01000008.1"/>
</dbReference>
<dbReference type="AlphaFoldDB" id="A0A1H7T695"/>
<feature type="region of interest" description="Disordered" evidence="2">
    <location>
        <begin position="137"/>
        <end position="160"/>
    </location>
</feature>